<gene>
    <name evidence="1" type="ORF">P6F46_18405</name>
</gene>
<reference evidence="1 2" key="1">
    <citation type="journal article" date="2023" name="Int. J. Mol. Sci.">
        <title>Pathogenicity and Genomic Characterization of a Novel Genospecies, Bacillus shihchuchen, of the Bacillus cereus Group Isolated from Chinese Softshell Turtle (Pelodiscus sinensis).</title>
        <authorList>
            <person name="Cheng L.W."/>
            <person name="Byadgi O.V."/>
            <person name="Tsai C.E."/>
            <person name="Wang P.C."/>
            <person name="Chen S.C."/>
        </authorList>
    </citation>
    <scope>NUCLEOTIDE SEQUENCE [LARGE SCALE GENOMIC DNA]</scope>
    <source>
        <strain evidence="1 2">QF108-045</strain>
    </source>
</reference>
<organism evidence="1 2">
    <name type="scientific">Bacillus shihchuchen</name>
    <dbReference type="NCBI Taxonomy" id="3036942"/>
    <lineage>
        <taxon>Bacteria</taxon>
        <taxon>Bacillati</taxon>
        <taxon>Bacillota</taxon>
        <taxon>Bacilli</taxon>
        <taxon>Bacillales</taxon>
        <taxon>Bacillaceae</taxon>
        <taxon>Bacillus</taxon>
        <taxon>Bacillus cereus group</taxon>
    </lineage>
</organism>
<sequence length="50" mass="5987">MLHEKKYEEAYQTFKEIADEKVSQQFVKDATNFMNEAVTAKNNMKMNKKR</sequence>
<keyword evidence="2" id="KW-1185">Reference proteome</keyword>
<comment type="caution">
    <text evidence="1">The sequence shown here is derived from an EMBL/GenBank/DDBJ whole genome shotgun (WGS) entry which is preliminary data.</text>
</comment>
<dbReference type="EMBL" id="JASWHZ010000001">
    <property type="protein sequence ID" value="MDL2418486.1"/>
    <property type="molecule type" value="Genomic_DNA"/>
</dbReference>
<name>A0ABT7KWH3_9BACI</name>
<evidence type="ECO:0000313" key="2">
    <source>
        <dbReference type="Proteomes" id="UP001229716"/>
    </source>
</evidence>
<evidence type="ECO:0000313" key="1">
    <source>
        <dbReference type="EMBL" id="MDL2418486.1"/>
    </source>
</evidence>
<dbReference type="Proteomes" id="UP001229716">
    <property type="component" value="Unassembled WGS sequence"/>
</dbReference>
<proteinExistence type="predicted"/>
<protein>
    <submittedName>
        <fullName evidence="1">Uncharacterized protein</fullName>
    </submittedName>
</protein>
<accession>A0ABT7KWH3</accession>